<evidence type="ECO:0000256" key="8">
    <source>
        <dbReference type="ARBA" id="ARBA00023010"/>
    </source>
</evidence>
<protein>
    <submittedName>
        <fullName evidence="10">Transport Sec61 subunit beta-like</fullName>
    </submittedName>
</protein>
<organism evidence="10 11">
    <name type="scientific">Olea europaea subsp. europaea</name>
    <dbReference type="NCBI Taxonomy" id="158383"/>
    <lineage>
        <taxon>Eukaryota</taxon>
        <taxon>Viridiplantae</taxon>
        <taxon>Streptophyta</taxon>
        <taxon>Embryophyta</taxon>
        <taxon>Tracheophyta</taxon>
        <taxon>Spermatophyta</taxon>
        <taxon>Magnoliopsida</taxon>
        <taxon>eudicotyledons</taxon>
        <taxon>Gunneridae</taxon>
        <taxon>Pentapetalae</taxon>
        <taxon>asterids</taxon>
        <taxon>lamiids</taxon>
        <taxon>Lamiales</taxon>
        <taxon>Oleaceae</taxon>
        <taxon>Oleeae</taxon>
        <taxon>Olea</taxon>
    </lineage>
</organism>
<keyword evidence="9" id="KW-0472">Membrane</keyword>
<evidence type="ECO:0000256" key="3">
    <source>
        <dbReference type="ARBA" id="ARBA00022448"/>
    </source>
</evidence>
<evidence type="ECO:0000256" key="5">
    <source>
        <dbReference type="ARBA" id="ARBA00022824"/>
    </source>
</evidence>
<evidence type="ECO:0000313" key="11">
    <source>
        <dbReference type="Proteomes" id="UP000594638"/>
    </source>
</evidence>
<proteinExistence type="inferred from homology"/>
<evidence type="ECO:0000256" key="6">
    <source>
        <dbReference type="ARBA" id="ARBA00022927"/>
    </source>
</evidence>
<keyword evidence="11" id="KW-1185">Reference proteome</keyword>
<dbReference type="InterPro" id="IPR016482">
    <property type="entry name" value="SecG/Sec61-beta/Sbh"/>
</dbReference>
<evidence type="ECO:0000256" key="9">
    <source>
        <dbReference type="ARBA" id="ARBA00023136"/>
    </source>
</evidence>
<dbReference type="GO" id="GO:0006886">
    <property type="term" value="P:intracellular protein transport"/>
    <property type="evidence" value="ECO:0007669"/>
    <property type="project" value="InterPro"/>
</dbReference>
<keyword evidence="8" id="KW-0811">Translocation</keyword>
<dbReference type="Pfam" id="PF03911">
    <property type="entry name" value="Sec61_beta"/>
    <property type="match status" value="1"/>
</dbReference>
<accession>A0A8S0RTE0</accession>
<dbReference type="Gramene" id="OE9A108223T1">
    <property type="protein sequence ID" value="OE9A108223C1"/>
    <property type="gene ID" value="OE9A108223"/>
</dbReference>
<keyword evidence="5" id="KW-0256">Endoplasmic reticulum</keyword>
<evidence type="ECO:0000313" key="10">
    <source>
        <dbReference type="EMBL" id="CAA2982765.1"/>
    </source>
</evidence>
<dbReference type="Proteomes" id="UP000594638">
    <property type="component" value="Unassembled WGS sequence"/>
</dbReference>
<reference evidence="10 11" key="1">
    <citation type="submission" date="2019-12" db="EMBL/GenBank/DDBJ databases">
        <authorList>
            <person name="Alioto T."/>
            <person name="Alioto T."/>
            <person name="Gomez Garrido J."/>
        </authorList>
    </citation>
    <scope>NUCLEOTIDE SEQUENCE [LARGE SCALE GENOMIC DNA]</scope>
</reference>
<comment type="subcellular location">
    <subcellularLocation>
        <location evidence="1">Endoplasmic reticulum membrane</location>
        <topology evidence="1">Single-pass membrane protein</topology>
    </subcellularLocation>
</comment>
<keyword evidence="6" id="KW-0653">Protein transport</keyword>
<keyword evidence="3" id="KW-0813">Transport</keyword>
<evidence type="ECO:0000256" key="7">
    <source>
        <dbReference type="ARBA" id="ARBA00022989"/>
    </source>
</evidence>
<dbReference type="AlphaFoldDB" id="A0A8S0RTE0"/>
<gene>
    <name evidence="10" type="ORF">OLEA9_A108223</name>
</gene>
<evidence type="ECO:0000256" key="4">
    <source>
        <dbReference type="ARBA" id="ARBA00022692"/>
    </source>
</evidence>
<dbReference type="GO" id="GO:0005784">
    <property type="term" value="C:Sec61 translocon complex"/>
    <property type="evidence" value="ECO:0007669"/>
    <property type="project" value="InterPro"/>
</dbReference>
<evidence type="ECO:0000256" key="2">
    <source>
        <dbReference type="ARBA" id="ARBA00006103"/>
    </source>
</evidence>
<keyword evidence="4" id="KW-0812">Transmembrane</keyword>
<dbReference type="PANTHER" id="PTHR13509">
    <property type="entry name" value="SEC61 SUBUNIT BETA"/>
    <property type="match status" value="1"/>
</dbReference>
<name>A0A8S0RTE0_OLEEU</name>
<dbReference type="InterPro" id="IPR030671">
    <property type="entry name" value="Sec61-beta/Sbh"/>
</dbReference>
<sequence length="111" mass="11880">MPRGPRTVIMRPRGSTVHMRRRILGAGLSNSFSSGVGGGASGSNMLRFYTDDAPGPKIRPQVVIVMSFCFIGFDTALHIFSSSIATNLDLVPDTHGCSVHMFGSPNSKQLV</sequence>
<dbReference type="OrthoDB" id="5401193at2759"/>
<keyword evidence="7" id="KW-1133">Transmembrane helix</keyword>
<comment type="caution">
    <text evidence="10">The sequence shown here is derived from an EMBL/GenBank/DDBJ whole genome shotgun (WGS) entry which is preliminary data.</text>
</comment>
<dbReference type="EMBL" id="CACTIH010003706">
    <property type="protein sequence ID" value="CAA2982765.1"/>
    <property type="molecule type" value="Genomic_DNA"/>
</dbReference>
<comment type="similarity">
    <text evidence="2">Belongs to the SEC61-beta family.</text>
</comment>
<evidence type="ECO:0000256" key="1">
    <source>
        <dbReference type="ARBA" id="ARBA00004389"/>
    </source>
</evidence>